<evidence type="ECO:0000313" key="13">
    <source>
        <dbReference type="EMBL" id="KAF2091350.1"/>
    </source>
</evidence>
<accession>A0A9P4I253</accession>
<evidence type="ECO:0000256" key="4">
    <source>
        <dbReference type="ARBA" id="ARBA00022771"/>
    </source>
</evidence>
<feature type="region of interest" description="Disordered" evidence="11">
    <location>
        <begin position="210"/>
        <end position="239"/>
    </location>
</feature>
<evidence type="ECO:0000313" key="14">
    <source>
        <dbReference type="Proteomes" id="UP000799776"/>
    </source>
</evidence>
<dbReference type="GO" id="GO:0006357">
    <property type="term" value="P:regulation of transcription by RNA polymerase II"/>
    <property type="evidence" value="ECO:0007669"/>
    <property type="project" value="TreeGrafter"/>
</dbReference>
<feature type="domain" description="RING-type" evidence="12">
    <location>
        <begin position="3"/>
        <end position="46"/>
    </location>
</feature>
<feature type="non-terminal residue" evidence="13">
    <location>
        <position position="338"/>
    </location>
</feature>
<dbReference type="InterPro" id="IPR013083">
    <property type="entry name" value="Znf_RING/FYVE/PHD"/>
</dbReference>
<dbReference type="SUPFAM" id="SSF57850">
    <property type="entry name" value="RING/U-box"/>
    <property type="match status" value="1"/>
</dbReference>
<dbReference type="InterPro" id="IPR017907">
    <property type="entry name" value="Znf_RING_CS"/>
</dbReference>
<feature type="coiled-coil region" evidence="10">
    <location>
        <begin position="115"/>
        <end position="175"/>
    </location>
</feature>
<evidence type="ECO:0000259" key="12">
    <source>
        <dbReference type="PROSITE" id="PS50089"/>
    </source>
</evidence>
<gene>
    <name evidence="13" type="ORF">K490DRAFT_9690</name>
</gene>
<dbReference type="OrthoDB" id="5963at2759"/>
<dbReference type="Pfam" id="PF06391">
    <property type="entry name" value="MAT1"/>
    <property type="match status" value="1"/>
</dbReference>
<comment type="subcellular location">
    <subcellularLocation>
        <location evidence="1">Nucleus</location>
    </subcellularLocation>
</comment>
<dbReference type="PROSITE" id="PS00518">
    <property type="entry name" value="ZF_RING_1"/>
    <property type="match status" value="1"/>
</dbReference>
<name>A0A9P4I253_9PEZI</name>
<dbReference type="AlphaFoldDB" id="A0A9P4I253"/>
<evidence type="ECO:0000256" key="3">
    <source>
        <dbReference type="ARBA" id="ARBA00022723"/>
    </source>
</evidence>
<dbReference type="GO" id="GO:0061575">
    <property type="term" value="F:cyclin-dependent protein serine/threonine kinase activator activity"/>
    <property type="evidence" value="ECO:0007669"/>
    <property type="project" value="InterPro"/>
</dbReference>
<evidence type="ECO:0000256" key="1">
    <source>
        <dbReference type="ARBA" id="ARBA00004123"/>
    </source>
</evidence>
<dbReference type="Pfam" id="PF17121">
    <property type="entry name" value="zf-C3HC4_5"/>
    <property type="match status" value="1"/>
</dbReference>
<dbReference type="Proteomes" id="UP000799776">
    <property type="component" value="Unassembled WGS sequence"/>
</dbReference>
<evidence type="ECO:0000256" key="10">
    <source>
        <dbReference type="SAM" id="Coils"/>
    </source>
</evidence>
<organism evidence="13 14">
    <name type="scientific">Saccharata proteae CBS 121410</name>
    <dbReference type="NCBI Taxonomy" id="1314787"/>
    <lineage>
        <taxon>Eukaryota</taxon>
        <taxon>Fungi</taxon>
        <taxon>Dikarya</taxon>
        <taxon>Ascomycota</taxon>
        <taxon>Pezizomycotina</taxon>
        <taxon>Dothideomycetes</taxon>
        <taxon>Dothideomycetes incertae sedis</taxon>
        <taxon>Botryosphaeriales</taxon>
        <taxon>Saccharataceae</taxon>
        <taxon>Saccharata</taxon>
    </lineage>
</organism>
<keyword evidence="14" id="KW-1185">Reference proteome</keyword>
<protein>
    <recommendedName>
        <fullName evidence="2">RNA polymerase II transcription factor B subunit 3</fullName>
    </recommendedName>
    <alternativeName>
        <fullName evidence="8">RNA polymerase II transcription factor B 38 kDa subunit</fullName>
    </alternativeName>
    <alternativeName>
        <fullName evidence="7">RNA polymerase II transcription factor B p38 subunit</fullName>
    </alternativeName>
</protein>
<evidence type="ECO:0000256" key="2">
    <source>
        <dbReference type="ARBA" id="ARBA00022257"/>
    </source>
</evidence>
<dbReference type="PROSITE" id="PS50089">
    <property type="entry name" value="ZF_RING_2"/>
    <property type="match status" value="1"/>
</dbReference>
<evidence type="ECO:0000256" key="7">
    <source>
        <dbReference type="ARBA" id="ARBA00029873"/>
    </source>
</evidence>
<feature type="non-terminal residue" evidence="13">
    <location>
        <position position="1"/>
    </location>
</feature>
<dbReference type="CDD" id="cd16573">
    <property type="entry name" value="RING-HC_TFB3-like"/>
    <property type="match status" value="1"/>
</dbReference>
<keyword evidence="13" id="KW-0808">Transferase</keyword>
<proteinExistence type="predicted"/>
<comment type="caution">
    <text evidence="13">The sequence shown here is derived from an EMBL/GenBank/DDBJ whole genome shotgun (WGS) entry which is preliminary data.</text>
</comment>
<evidence type="ECO:0000256" key="8">
    <source>
        <dbReference type="ARBA" id="ARBA00033277"/>
    </source>
</evidence>
<evidence type="ECO:0000256" key="9">
    <source>
        <dbReference type="PROSITE-ProRule" id="PRU00175"/>
    </source>
</evidence>
<dbReference type="EMBL" id="ML978711">
    <property type="protein sequence ID" value="KAF2091350.1"/>
    <property type="molecule type" value="Genomic_DNA"/>
</dbReference>
<dbReference type="InterPro" id="IPR001841">
    <property type="entry name" value="Znf_RING"/>
</dbReference>
<reference evidence="13" key="1">
    <citation type="journal article" date="2020" name="Stud. Mycol.">
        <title>101 Dothideomycetes genomes: a test case for predicting lifestyles and emergence of pathogens.</title>
        <authorList>
            <person name="Haridas S."/>
            <person name="Albert R."/>
            <person name="Binder M."/>
            <person name="Bloem J."/>
            <person name="Labutti K."/>
            <person name="Salamov A."/>
            <person name="Andreopoulos B."/>
            <person name="Baker S."/>
            <person name="Barry K."/>
            <person name="Bills G."/>
            <person name="Bluhm B."/>
            <person name="Cannon C."/>
            <person name="Castanera R."/>
            <person name="Culley D."/>
            <person name="Daum C."/>
            <person name="Ezra D."/>
            <person name="Gonzalez J."/>
            <person name="Henrissat B."/>
            <person name="Kuo A."/>
            <person name="Liang C."/>
            <person name="Lipzen A."/>
            <person name="Lutzoni F."/>
            <person name="Magnuson J."/>
            <person name="Mondo S."/>
            <person name="Nolan M."/>
            <person name="Ohm R."/>
            <person name="Pangilinan J."/>
            <person name="Park H.-J."/>
            <person name="Ramirez L."/>
            <person name="Alfaro M."/>
            <person name="Sun H."/>
            <person name="Tritt A."/>
            <person name="Yoshinaga Y."/>
            <person name="Zwiers L.-H."/>
            <person name="Turgeon B."/>
            <person name="Goodwin S."/>
            <person name="Spatafora J."/>
            <person name="Crous P."/>
            <person name="Grigoriev I."/>
        </authorList>
    </citation>
    <scope>NUCLEOTIDE SEQUENCE</scope>
    <source>
        <strain evidence="13">CBS 121410</strain>
    </source>
</reference>
<dbReference type="GO" id="GO:0005675">
    <property type="term" value="C:transcription factor TFIIH holo complex"/>
    <property type="evidence" value="ECO:0007669"/>
    <property type="project" value="InterPro"/>
</dbReference>
<dbReference type="GO" id="GO:0008270">
    <property type="term" value="F:zinc ion binding"/>
    <property type="evidence" value="ECO:0007669"/>
    <property type="project" value="UniProtKB-KW"/>
</dbReference>
<evidence type="ECO:0000256" key="11">
    <source>
        <dbReference type="SAM" id="MobiDB-lite"/>
    </source>
</evidence>
<keyword evidence="13" id="KW-0418">Kinase</keyword>
<dbReference type="PANTHER" id="PTHR12683:SF13">
    <property type="entry name" value="CDK-ACTIVATING KINASE ASSEMBLY FACTOR MAT1"/>
    <property type="match status" value="1"/>
</dbReference>
<dbReference type="PANTHER" id="PTHR12683">
    <property type="entry name" value="CDK-ACTIVATING KINASE ASSEMBLY FACTOR MAT1"/>
    <property type="match status" value="1"/>
</dbReference>
<dbReference type="GO" id="GO:0006289">
    <property type="term" value="P:nucleotide-excision repair"/>
    <property type="evidence" value="ECO:0007669"/>
    <property type="project" value="InterPro"/>
</dbReference>
<evidence type="ECO:0000256" key="6">
    <source>
        <dbReference type="ARBA" id="ARBA00023242"/>
    </source>
</evidence>
<dbReference type="InterPro" id="IPR004575">
    <property type="entry name" value="MAT1/Tfb3"/>
</dbReference>
<dbReference type="NCBIfam" id="TIGR00570">
    <property type="entry name" value="cdk7"/>
    <property type="match status" value="1"/>
</dbReference>
<dbReference type="GO" id="GO:0016301">
    <property type="term" value="F:kinase activity"/>
    <property type="evidence" value="ECO:0007669"/>
    <property type="project" value="UniProtKB-KW"/>
</dbReference>
<dbReference type="Gene3D" id="3.30.40.10">
    <property type="entry name" value="Zinc/RING finger domain, C3HC4 (zinc finger)"/>
    <property type="match status" value="1"/>
</dbReference>
<keyword evidence="3" id="KW-0479">Metal-binding</keyword>
<keyword evidence="4 9" id="KW-0863">Zinc-finger</keyword>
<keyword evidence="6" id="KW-0539">Nucleus</keyword>
<evidence type="ECO:0000256" key="5">
    <source>
        <dbReference type="ARBA" id="ARBA00022833"/>
    </source>
</evidence>
<keyword evidence="5" id="KW-0862">Zinc</keyword>
<feature type="compositionally biased region" description="Low complexity" evidence="11">
    <location>
        <begin position="215"/>
        <end position="229"/>
    </location>
</feature>
<keyword evidence="10" id="KW-0175">Coiled coil</keyword>
<sequence length="338" mass="37987">ESCPVCKSTRYLNSTMVFKINPECYHQMCEGCVDRYFMHGPAPCPIAGCGKTLRKNRFKYKTFEDVQIEREVDIRRTMSQKFNRREDEFESLKAYNNYLNEVEDMTFNLIHNIDVERTQAKIKAYADANRDAIKENVMLASQEATAWEAQQAADAEQAKMRRRAAMREDEELKQARLDGRRDIINKLANSHGNAEQIARDGHKVVLKKPGAQRLPPKATSKTAAAAQAPESDTPSDSGFVIKGLKTRVKAEPEKPFDPYGGDSYVKERFVLQDHYDWPNLNKYKKDTRLQAGGYDFKEYYNQALVEAFGGLTVFIGEDATAQDVGASVATAAAAAGAA</sequence>
<dbReference type="InterPro" id="IPR015877">
    <property type="entry name" value="MAT1_centre"/>
</dbReference>